<comment type="function">
    <text evidence="7">Catalyzes the formation of 5-oxoproline from gamma-glutamyl dipeptides and may play a significant role in glutathione homeostasis. Induces release of cytochrome c from mitochondria with resultant induction of apoptosis.</text>
</comment>
<evidence type="ECO:0000256" key="1">
    <source>
        <dbReference type="ARBA" id="ARBA00008861"/>
    </source>
</evidence>
<comment type="similarity">
    <text evidence="1">Belongs to the gamma-glutamylcyclotransferase family.</text>
</comment>
<gene>
    <name evidence="11" type="ORF">DV515_00001697</name>
</gene>
<feature type="binding site" evidence="10">
    <location>
        <begin position="13"/>
        <end position="18"/>
    </location>
    <ligand>
        <name>substrate</name>
    </ligand>
</feature>
<comment type="caution">
    <text evidence="11">The sequence shown here is derived from an EMBL/GenBank/DDBJ whole genome shotgun (WGS) entry which is preliminary data.</text>
</comment>
<evidence type="ECO:0000256" key="10">
    <source>
        <dbReference type="PIRSR" id="PIRSR617939-2"/>
    </source>
</evidence>
<dbReference type="Pfam" id="PF13772">
    <property type="entry name" value="AIG2_2"/>
    <property type="match status" value="1"/>
</dbReference>
<dbReference type="GO" id="GO:0003839">
    <property type="term" value="F:gamma-glutamylcyclotransferase activity"/>
    <property type="evidence" value="ECO:0007669"/>
    <property type="project" value="UniProtKB-EC"/>
</dbReference>
<evidence type="ECO:0000256" key="9">
    <source>
        <dbReference type="PIRSR" id="PIRSR617939-1"/>
    </source>
</evidence>
<keyword evidence="5" id="KW-0456">Lyase</keyword>
<dbReference type="FunFam" id="3.10.490.10:FF:000007">
    <property type="entry name" value="Gamma-glutamylcyclotransferase"/>
    <property type="match status" value="1"/>
</dbReference>
<dbReference type="PANTHER" id="PTHR12935:SF0">
    <property type="entry name" value="GAMMA-GLUTAMYLCYCLOTRANSFERASE"/>
    <property type="match status" value="1"/>
</dbReference>
<feature type="binding site" evidence="10">
    <location>
        <position position="133"/>
    </location>
    <ligand>
        <name>substrate</name>
    </ligand>
</feature>
<dbReference type="Proteomes" id="UP000276834">
    <property type="component" value="Unassembled WGS sequence"/>
</dbReference>
<evidence type="ECO:0000256" key="8">
    <source>
        <dbReference type="ARBA" id="ARBA00074629"/>
    </source>
</evidence>
<evidence type="ECO:0000256" key="6">
    <source>
        <dbReference type="ARBA" id="ARBA00050526"/>
    </source>
</evidence>
<keyword evidence="4" id="KW-0597">Phosphoprotein</keyword>
<keyword evidence="12" id="KW-1185">Reference proteome</keyword>
<dbReference type="EMBL" id="QUSF01000003">
    <property type="protein sequence ID" value="RLW11702.1"/>
    <property type="molecule type" value="Genomic_DNA"/>
</dbReference>
<dbReference type="InterPro" id="IPR013024">
    <property type="entry name" value="GGCT-like"/>
</dbReference>
<feature type="active site" description="Proton acceptor" evidence="9">
    <location>
        <position position="92"/>
    </location>
</feature>
<dbReference type="CDD" id="cd06661">
    <property type="entry name" value="GGCT_like"/>
    <property type="match status" value="1"/>
</dbReference>
<accession>A0A3L8SZ21</accession>
<dbReference type="EC" id="4.3.2.9" evidence="3"/>
<dbReference type="InterPro" id="IPR017939">
    <property type="entry name" value="G-Glutamylcylcotransferase"/>
</dbReference>
<reference evidence="11 12" key="1">
    <citation type="journal article" date="2018" name="Proc. R. Soc. B">
        <title>A non-coding region near Follistatin controls head colour polymorphism in the Gouldian finch.</title>
        <authorList>
            <person name="Toomey M.B."/>
            <person name="Marques C.I."/>
            <person name="Andrade P."/>
            <person name="Araujo P.M."/>
            <person name="Sabatino S."/>
            <person name="Gazda M.A."/>
            <person name="Afonso S."/>
            <person name="Lopes R.J."/>
            <person name="Corbo J.C."/>
            <person name="Carneiro M."/>
        </authorList>
    </citation>
    <scope>NUCLEOTIDE SEQUENCE [LARGE SCALE GENOMIC DNA]</scope>
    <source>
        <strain evidence="11">Red01</strain>
        <tissue evidence="11">Muscle</tissue>
    </source>
</reference>
<dbReference type="PANTHER" id="PTHR12935">
    <property type="entry name" value="GAMMA-GLUTAMYLCYCLOTRANSFERASE"/>
    <property type="match status" value="1"/>
</dbReference>
<dbReference type="STRING" id="44316.ENSEGOP00005003448"/>
<evidence type="ECO:0000256" key="5">
    <source>
        <dbReference type="ARBA" id="ARBA00023239"/>
    </source>
</evidence>
<evidence type="ECO:0000256" key="7">
    <source>
        <dbReference type="ARBA" id="ARBA00059420"/>
    </source>
</evidence>
<evidence type="ECO:0000313" key="12">
    <source>
        <dbReference type="Proteomes" id="UP000276834"/>
    </source>
</evidence>
<comment type="subunit">
    <text evidence="2">Homodimer.</text>
</comment>
<dbReference type="OrthoDB" id="2924818at2759"/>
<sequence length="246" mass="26917">MEPGSGSGCWFLYYAYGSNLLRERLLLRNPSAALCAPARLQDFKLEFGHHQGRTSSVWHGGTATIAQSPGDEVWGIVWKMNTCNLSSLDKQEGVEDGIYVPIEVNVHTQAGKVLTCRSYQMKDYVSGPPSPQYKKVICMGAKQNGLPTDYQEKLEAIETNNYAGPFDNPMQNWKLFILARGELVAARGPLAPLGGGGVGAEGEGKALGHSCAGRSRFPLGRRDRVWGGRGSKKSILFPDRKLFLAR</sequence>
<proteinExistence type="inferred from homology"/>
<name>A0A3L8SZ21_CHLGU</name>
<dbReference type="AlphaFoldDB" id="A0A3L8SZ21"/>
<protein>
    <recommendedName>
        <fullName evidence="8">Gamma-glutamylcyclotransferase</fullName>
        <ecNumber evidence="3">4.3.2.9</ecNumber>
    </recommendedName>
</protein>
<dbReference type="InterPro" id="IPR036568">
    <property type="entry name" value="GGCT-like_sf"/>
</dbReference>
<dbReference type="Gene3D" id="3.10.490.10">
    <property type="entry name" value="Gamma-glutamyl cyclotransferase-like"/>
    <property type="match status" value="1"/>
</dbReference>
<dbReference type="SUPFAM" id="SSF110857">
    <property type="entry name" value="Gamma-glutamyl cyclotransferase-like"/>
    <property type="match status" value="1"/>
</dbReference>
<evidence type="ECO:0000256" key="2">
    <source>
        <dbReference type="ARBA" id="ARBA00011738"/>
    </source>
</evidence>
<evidence type="ECO:0000256" key="3">
    <source>
        <dbReference type="ARBA" id="ARBA00012346"/>
    </source>
</evidence>
<evidence type="ECO:0000313" key="11">
    <source>
        <dbReference type="EMBL" id="RLW11702.1"/>
    </source>
</evidence>
<comment type="catalytic activity">
    <reaction evidence="6">
        <text>an alpha-(gamma-L-glutamyl)-L-amino acid = 5-oxo-L-proline + an L-alpha-amino acid</text>
        <dbReference type="Rhea" id="RHEA:20505"/>
        <dbReference type="ChEBI" id="CHEBI:58402"/>
        <dbReference type="ChEBI" id="CHEBI:59869"/>
        <dbReference type="ChEBI" id="CHEBI:71304"/>
        <dbReference type="EC" id="4.3.2.9"/>
    </reaction>
    <physiologicalReaction direction="left-to-right" evidence="6">
        <dbReference type="Rhea" id="RHEA:20506"/>
    </physiologicalReaction>
</comment>
<organism evidence="11 12">
    <name type="scientific">Chloebia gouldiae</name>
    <name type="common">Gouldian finch</name>
    <name type="synonym">Erythrura gouldiae</name>
    <dbReference type="NCBI Taxonomy" id="44316"/>
    <lineage>
        <taxon>Eukaryota</taxon>
        <taxon>Metazoa</taxon>
        <taxon>Chordata</taxon>
        <taxon>Craniata</taxon>
        <taxon>Vertebrata</taxon>
        <taxon>Euteleostomi</taxon>
        <taxon>Archelosauria</taxon>
        <taxon>Archosauria</taxon>
        <taxon>Dinosauria</taxon>
        <taxon>Saurischia</taxon>
        <taxon>Theropoda</taxon>
        <taxon>Coelurosauria</taxon>
        <taxon>Aves</taxon>
        <taxon>Neognathae</taxon>
        <taxon>Neoaves</taxon>
        <taxon>Telluraves</taxon>
        <taxon>Australaves</taxon>
        <taxon>Passeriformes</taxon>
        <taxon>Passeroidea</taxon>
        <taxon>Passeridae</taxon>
        <taxon>Chloebia</taxon>
    </lineage>
</organism>
<evidence type="ECO:0000256" key="4">
    <source>
        <dbReference type="ARBA" id="ARBA00022553"/>
    </source>
</evidence>